<evidence type="ECO:0000313" key="2">
    <source>
        <dbReference type="Proteomes" id="UP001164250"/>
    </source>
</evidence>
<proteinExistence type="predicted"/>
<keyword evidence="2" id="KW-1185">Reference proteome</keyword>
<sequence>MEPLQDQELEDKPLINISKQTPSISNQSQFPIPETCTKTNILSVFLEPVQWLQMLSSQLNPSFIFGIVLVYGLSQGFTGSFFKVVTDYYWKDVQKVQPSMVQIYIGLYYIPWIMKPVWGLFTDVFPIKGYHRRPYFIAAGVLGVGSSLMVGLLGKLPNAVALGCLIGMTAGIAIADVTIDACIARNSIEVRALASDMQSLCGFCSSAGALLGYSTSGFLVHHLGPQGALGLLAIPAALLVVLGFVIYEPRSTSLHSEKKKAVENLEVAMKGMYKSIKCPQVWKPSLYMYLSLALSISTHEGQFYWYTDPEAGPAFSQEFVGVIYAIAAVASMVGVLIYHKTLKDYPFRNLLFFGQILYGMSGMLDLVFILRWNLILGIPDYFFVIMEQCVSHIISRIRWMPMIVLSTRLCPKGIEGTFFALLMCIDSLGSLSSKWGGGIVLHMLNVTRTDFTNLWLAILIRNILRLATLGLIFLVPKGDQSSELIPTDILTKNLDITPDDEGLQLVSINVKNAPHAISLSVPEKPRIRSPSLSKMARFGNHISFKGELWEVANKHTIILMQTSQNRATRTFMDYGSISQAMDGICGLYERKLRELNPAIRDITYDVADLYNFIDGLADMSALVYDHSVQAYLPYDRQWIKQRTFQHLKKMAH</sequence>
<accession>A0ACC1AVH1</accession>
<comment type="caution">
    <text evidence="1">The sequence shown here is derived from an EMBL/GenBank/DDBJ whole genome shotgun (WGS) entry which is preliminary data.</text>
</comment>
<dbReference type="EMBL" id="CM047904">
    <property type="protein sequence ID" value="KAJ0090696.1"/>
    <property type="molecule type" value="Genomic_DNA"/>
</dbReference>
<dbReference type="Proteomes" id="UP001164250">
    <property type="component" value="Chromosome 8"/>
</dbReference>
<reference evidence="2" key="1">
    <citation type="journal article" date="2023" name="G3 (Bethesda)">
        <title>Genome assembly and association tests identify interacting loci associated with vigor, precocity, and sex in interspecific pistachio rootstocks.</title>
        <authorList>
            <person name="Palmer W."/>
            <person name="Jacygrad E."/>
            <person name="Sagayaradj S."/>
            <person name="Cavanaugh K."/>
            <person name="Han R."/>
            <person name="Bertier L."/>
            <person name="Beede B."/>
            <person name="Kafkas S."/>
            <person name="Golino D."/>
            <person name="Preece J."/>
            <person name="Michelmore R."/>
        </authorList>
    </citation>
    <scope>NUCLEOTIDE SEQUENCE [LARGE SCALE GENOMIC DNA]</scope>
</reference>
<evidence type="ECO:0000313" key="1">
    <source>
        <dbReference type="EMBL" id="KAJ0090696.1"/>
    </source>
</evidence>
<gene>
    <name evidence="1" type="ORF">Patl1_12601</name>
</gene>
<name>A0ACC1AVH1_9ROSI</name>
<organism evidence="1 2">
    <name type="scientific">Pistacia atlantica</name>
    <dbReference type="NCBI Taxonomy" id="434234"/>
    <lineage>
        <taxon>Eukaryota</taxon>
        <taxon>Viridiplantae</taxon>
        <taxon>Streptophyta</taxon>
        <taxon>Embryophyta</taxon>
        <taxon>Tracheophyta</taxon>
        <taxon>Spermatophyta</taxon>
        <taxon>Magnoliopsida</taxon>
        <taxon>eudicotyledons</taxon>
        <taxon>Gunneridae</taxon>
        <taxon>Pentapetalae</taxon>
        <taxon>rosids</taxon>
        <taxon>malvids</taxon>
        <taxon>Sapindales</taxon>
        <taxon>Anacardiaceae</taxon>
        <taxon>Pistacia</taxon>
    </lineage>
</organism>
<protein>
    <submittedName>
        <fullName evidence="1">Uncharacterized protein</fullName>
    </submittedName>
</protein>